<keyword evidence="8" id="KW-1185">Reference proteome</keyword>
<organism evidence="7 8">
    <name type="scientific">Steinernema hermaphroditum</name>
    <dbReference type="NCBI Taxonomy" id="289476"/>
    <lineage>
        <taxon>Eukaryota</taxon>
        <taxon>Metazoa</taxon>
        <taxon>Ecdysozoa</taxon>
        <taxon>Nematoda</taxon>
        <taxon>Chromadorea</taxon>
        <taxon>Rhabditida</taxon>
        <taxon>Tylenchina</taxon>
        <taxon>Panagrolaimomorpha</taxon>
        <taxon>Strongyloidoidea</taxon>
        <taxon>Steinernematidae</taxon>
        <taxon>Steinernema</taxon>
    </lineage>
</organism>
<dbReference type="GO" id="GO:0015020">
    <property type="term" value="F:glucuronosyltransferase activity"/>
    <property type="evidence" value="ECO:0007669"/>
    <property type="project" value="UniProtKB-EC"/>
</dbReference>
<evidence type="ECO:0000256" key="5">
    <source>
        <dbReference type="ARBA" id="ARBA00047475"/>
    </source>
</evidence>
<evidence type="ECO:0000256" key="4">
    <source>
        <dbReference type="ARBA" id="ARBA00022679"/>
    </source>
</evidence>
<dbReference type="EMBL" id="JAUCMV010000003">
    <property type="protein sequence ID" value="KAK0410890.1"/>
    <property type="molecule type" value="Genomic_DNA"/>
</dbReference>
<keyword evidence="4" id="KW-0808">Transferase</keyword>
<dbReference type="Proteomes" id="UP001175271">
    <property type="component" value="Unassembled WGS sequence"/>
</dbReference>
<dbReference type="Pfam" id="PF00201">
    <property type="entry name" value="UDPGT"/>
    <property type="match status" value="1"/>
</dbReference>
<proteinExistence type="inferred from homology"/>
<evidence type="ECO:0000256" key="6">
    <source>
        <dbReference type="SAM" id="SignalP"/>
    </source>
</evidence>
<keyword evidence="3" id="KW-0328">Glycosyltransferase</keyword>
<feature type="chain" id="PRO_5041470203" description="glucuronosyltransferase" evidence="6">
    <location>
        <begin position="18"/>
        <end position="497"/>
    </location>
</feature>
<feature type="signal peptide" evidence="6">
    <location>
        <begin position="1"/>
        <end position="17"/>
    </location>
</feature>
<evidence type="ECO:0000256" key="3">
    <source>
        <dbReference type="ARBA" id="ARBA00022676"/>
    </source>
</evidence>
<protein>
    <recommendedName>
        <fullName evidence="2">glucuronosyltransferase</fullName>
        <ecNumber evidence="2">2.4.1.17</ecNumber>
    </recommendedName>
</protein>
<dbReference type="PANTHER" id="PTHR48043">
    <property type="entry name" value="EG:EG0003.4 PROTEIN-RELATED"/>
    <property type="match status" value="1"/>
</dbReference>
<dbReference type="PANTHER" id="PTHR48043:SF145">
    <property type="entry name" value="FI06409P-RELATED"/>
    <property type="match status" value="1"/>
</dbReference>
<dbReference type="FunFam" id="3.40.50.2000:FF:000021">
    <property type="entry name" value="UDP-glucuronosyltransferase"/>
    <property type="match status" value="1"/>
</dbReference>
<reference evidence="7" key="1">
    <citation type="submission" date="2023-06" db="EMBL/GenBank/DDBJ databases">
        <title>Genomic analysis of the entomopathogenic nematode Steinernema hermaphroditum.</title>
        <authorList>
            <person name="Schwarz E.M."/>
            <person name="Heppert J.K."/>
            <person name="Baniya A."/>
            <person name="Schwartz H.T."/>
            <person name="Tan C.-H."/>
            <person name="Antoshechkin I."/>
            <person name="Sternberg P.W."/>
            <person name="Goodrich-Blair H."/>
            <person name="Dillman A.R."/>
        </authorList>
    </citation>
    <scope>NUCLEOTIDE SEQUENCE</scope>
    <source>
        <strain evidence="7">PS9179</strain>
        <tissue evidence="7">Whole animal</tissue>
    </source>
</reference>
<keyword evidence="6" id="KW-0732">Signal</keyword>
<sequence length="497" mass="55820">MLPSVVCLCLLPLLGSADPEGVAFTYTHAVSSSHLAVVFNVASKLRDFDVYDVRWPIMEAVANFKSPSGFRSIVSERAMKHSSKMKEMVDGTGWESSGGEMLSIFRVLSSAISLIFMPCDFEDSIEVEQPRPLNLSLIDPFTSLCAVARARQLHSRFFFVSPLVEPMSIAMLSGGELPIAATASVLVAKAPSKMTLLDRAANVFAHAFFELLVGHQLSVARLLFGPNPFFAPVEPSFVFINTHRILDFPVPRTFARVDFASRRNVLGDTPPTPLDDDLLQFIEDPTWRRVSVFSMSTYTNDAEMPAHLIEVFSEAFSHFPNIGFVWRIKELDAKHRRKNVKVVQWIPQRTLFEHPKTGAVISHCGQNSFLEAVQAGVPIFCIPMMGDQHLQSAILLEHGIGVVSTKAALDVETVVKSLHEVLNNEGIHRRSNHLKEMLKMEEEHLHGGDVLWWLRYYLRHTEQQFQSYVFPNRPESQFMENLFAITILGAVFIVLII</sequence>
<evidence type="ECO:0000313" key="7">
    <source>
        <dbReference type="EMBL" id="KAK0410890.1"/>
    </source>
</evidence>
<evidence type="ECO:0000256" key="1">
    <source>
        <dbReference type="ARBA" id="ARBA00009995"/>
    </source>
</evidence>
<comment type="similarity">
    <text evidence="1">Belongs to the UDP-glycosyltransferase family.</text>
</comment>
<dbReference type="AlphaFoldDB" id="A0AA39HRT5"/>
<dbReference type="InterPro" id="IPR050271">
    <property type="entry name" value="UDP-glycosyltransferase"/>
</dbReference>
<dbReference type="Gene3D" id="3.40.50.2000">
    <property type="entry name" value="Glycogen Phosphorylase B"/>
    <property type="match status" value="1"/>
</dbReference>
<dbReference type="InterPro" id="IPR002213">
    <property type="entry name" value="UDP_glucos_trans"/>
</dbReference>
<name>A0AA39HRT5_9BILA</name>
<accession>A0AA39HRT5</accession>
<comment type="caution">
    <text evidence="7">The sequence shown here is derived from an EMBL/GenBank/DDBJ whole genome shotgun (WGS) entry which is preliminary data.</text>
</comment>
<dbReference type="EC" id="2.4.1.17" evidence="2"/>
<evidence type="ECO:0000256" key="2">
    <source>
        <dbReference type="ARBA" id="ARBA00012544"/>
    </source>
</evidence>
<comment type="catalytic activity">
    <reaction evidence="5">
        <text>glucuronate acceptor + UDP-alpha-D-glucuronate = acceptor beta-D-glucuronoside + UDP + H(+)</text>
        <dbReference type="Rhea" id="RHEA:21032"/>
        <dbReference type="ChEBI" id="CHEBI:15378"/>
        <dbReference type="ChEBI" id="CHEBI:58052"/>
        <dbReference type="ChEBI" id="CHEBI:58223"/>
        <dbReference type="ChEBI" id="CHEBI:132367"/>
        <dbReference type="ChEBI" id="CHEBI:132368"/>
        <dbReference type="EC" id="2.4.1.17"/>
    </reaction>
</comment>
<evidence type="ECO:0000313" key="8">
    <source>
        <dbReference type="Proteomes" id="UP001175271"/>
    </source>
</evidence>
<dbReference type="CDD" id="cd03784">
    <property type="entry name" value="GT1_Gtf-like"/>
    <property type="match status" value="1"/>
</dbReference>
<dbReference type="SUPFAM" id="SSF53756">
    <property type="entry name" value="UDP-Glycosyltransferase/glycogen phosphorylase"/>
    <property type="match status" value="1"/>
</dbReference>
<gene>
    <name evidence="7" type="ORF">QR680_005381</name>
</gene>